<proteinExistence type="predicted"/>
<feature type="region of interest" description="Disordered" evidence="1">
    <location>
        <begin position="1"/>
        <end position="25"/>
    </location>
</feature>
<dbReference type="AlphaFoldDB" id="A0A0D0C9T0"/>
<dbReference type="Proteomes" id="UP000054538">
    <property type="component" value="Unassembled WGS sequence"/>
</dbReference>
<reference evidence="2 3" key="1">
    <citation type="submission" date="2014-04" db="EMBL/GenBank/DDBJ databases">
        <authorList>
            <consortium name="DOE Joint Genome Institute"/>
            <person name="Kuo A."/>
            <person name="Kohler A."/>
            <person name="Jargeat P."/>
            <person name="Nagy L.G."/>
            <person name="Floudas D."/>
            <person name="Copeland A."/>
            <person name="Barry K.W."/>
            <person name="Cichocki N."/>
            <person name="Veneault-Fourrey C."/>
            <person name="LaButti K."/>
            <person name="Lindquist E.A."/>
            <person name="Lipzen A."/>
            <person name="Lundell T."/>
            <person name="Morin E."/>
            <person name="Murat C."/>
            <person name="Sun H."/>
            <person name="Tunlid A."/>
            <person name="Henrissat B."/>
            <person name="Grigoriev I.V."/>
            <person name="Hibbett D.S."/>
            <person name="Martin F."/>
            <person name="Nordberg H.P."/>
            <person name="Cantor M.N."/>
            <person name="Hua S.X."/>
        </authorList>
    </citation>
    <scope>NUCLEOTIDE SEQUENCE [LARGE SCALE GENOMIC DNA]</scope>
    <source>
        <strain evidence="2 3">Ve08.2h10</strain>
    </source>
</reference>
<feature type="region of interest" description="Disordered" evidence="1">
    <location>
        <begin position="45"/>
        <end position="65"/>
    </location>
</feature>
<organism evidence="2 3">
    <name type="scientific">Paxillus rubicundulus Ve08.2h10</name>
    <dbReference type="NCBI Taxonomy" id="930991"/>
    <lineage>
        <taxon>Eukaryota</taxon>
        <taxon>Fungi</taxon>
        <taxon>Dikarya</taxon>
        <taxon>Basidiomycota</taxon>
        <taxon>Agaricomycotina</taxon>
        <taxon>Agaricomycetes</taxon>
        <taxon>Agaricomycetidae</taxon>
        <taxon>Boletales</taxon>
        <taxon>Paxilineae</taxon>
        <taxon>Paxillaceae</taxon>
        <taxon>Paxillus</taxon>
    </lineage>
</organism>
<name>A0A0D0C9T0_9AGAM</name>
<feature type="compositionally biased region" description="Polar residues" evidence="1">
    <location>
        <begin position="9"/>
        <end position="25"/>
    </location>
</feature>
<gene>
    <name evidence="2" type="ORF">PAXRUDRAFT_269617</name>
</gene>
<evidence type="ECO:0000256" key="1">
    <source>
        <dbReference type="SAM" id="MobiDB-lite"/>
    </source>
</evidence>
<dbReference type="HOGENOM" id="CLU_2850347_0_0_1"/>
<dbReference type="InParanoid" id="A0A0D0C9T0"/>
<evidence type="ECO:0000313" key="3">
    <source>
        <dbReference type="Proteomes" id="UP000054538"/>
    </source>
</evidence>
<sequence length="65" mass="6999">MPKAAGKATPSSSTFASTHKSWPSTCKSTRLCMRNSFATPCPPPRVLSPESASHFRPTPHVVPFT</sequence>
<evidence type="ECO:0000313" key="2">
    <source>
        <dbReference type="EMBL" id="KIK79657.1"/>
    </source>
</evidence>
<keyword evidence="3" id="KW-1185">Reference proteome</keyword>
<reference evidence="3" key="2">
    <citation type="submission" date="2015-01" db="EMBL/GenBank/DDBJ databases">
        <title>Evolutionary Origins and Diversification of the Mycorrhizal Mutualists.</title>
        <authorList>
            <consortium name="DOE Joint Genome Institute"/>
            <consortium name="Mycorrhizal Genomics Consortium"/>
            <person name="Kohler A."/>
            <person name="Kuo A."/>
            <person name="Nagy L.G."/>
            <person name="Floudas D."/>
            <person name="Copeland A."/>
            <person name="Barry K.W."/>
            <person name="Cichocki N."/>
            <person name="Veneault-Fourrey C."/>
            <person name="LaButti K."/>
            <person name="Lindquist E.A."/>
            <person name="Lipzen A."/>
            <person name="Lundell T."/>
            <person name="Morin E."/>
            <person name="Murat C."/>
            <person name="Riley R."/>
            <person name="Ohm R."/>
            <person name="Sun H."/>
            <person name="Tunlid A."/>
            <person name="Henrissat B."/>
            <person name="Grigoriev I.V."/>
            <person name="Hibbett D.S."/>
            <person name="Martin F."/>
        </authorList>
    </citation>
    <scope>NUCLEOTIDE SEQUENCE [LARGE SCALE GENOMIC DNA]</scope>
    <source>
        <strain evidence="3">Ve08.2h10</strain>
    </source>
</reference>
<protein>
    <submittedName>
        <fullName evidence="2">Uncharacterized protein</fullName>
    </submittedName>
</protein>
<dbReference type="EMBL" id="KN826220">
    <property type="protein sequence ID" value="KIK79657.1"/>
    <property type="molecule type" value="Genomic_DNA"/>
</dbReference>
<accession>A0A0D0C9T0</accession>